<evidence type="ECO:0000313" key="3">
    <source>
        <dbReference type="Proteomes" id="UP000229128"/>
    </source>
</evidence>
<accession>A0A2H0U6P6</accession>
<sequence length="313" mass="34719">MAIKNKKVFIILLIAAALVLMQKFGFDLLTKNKSAGGQMESTSQGEDNLKVIFFDVGQGDAIFIETPEKKQILIDGGDSSLILDKLTKQMKFDDRLIDVIVLTHPHADHVTGLVEVLKRYQVGEVWLTGVIHTSSIYLEFLNLIKEKQIPTKIIFACGKENIKGCHDIIALETGLQFKILYPLENLSQKRLDDANNSSIVMKLNYKTDSLMLVGDAGITDEEKMLGIFEASELKSDVLKLGHHGSADASSEKFLEAIQPEYGIISVGKDNPYGHPSLRIVRRLERIGAKIFRTDESGDIVFTGDNNGIKTVDN</sequence>
<dbReference type="InterPro" id="IPR036866">
    <property type="entry name" value="RibonucZ/Hydroxyglut_hydro"/>
</dbReference>
<organism evidence="2 3">
    <name type="scientific">Candidatus Kuenenbacteria bacterium CG10_big_fil_rev_8_21_14_0_10_39_14</name>
    <dbReference type="NCBI Taxonomy" id="1974619"/>
    <lineage>
        <taxon>Bacteria</taxon>
        <taxon>Candidatus Kueneniibacteriota</taxon>
    </lineage>
</organism>
<dbReference type="CDD" id="cd07731">
    <property type="entry name" value="ComA-like_MBL-fold"/>
    <property type="match status" value="1"/>
</dbReference>
<dbReference type="AlphaFoldDB" id="A0A2H0U6P6"/>
<feature type="domain" description="Metallo-beta-lactamase" evidence="1">
    <location>
        <begin position="58"/>
        <end position="268"/>
    </location>
</feature>
<dbReference type="InterPro" id="IPR052159">
    <property type="entry name" value="Competence_DNA_uptake"/>
</dbReference>
<name>A0A2H0U6P6_9BACT</name>
<dbReference type="InterPro" id="IPR035681">
    <property type="entry name" value="ComA-like_MBL"/>
</dbReference>
<dbReference type="Gene3D" id="3.60.15.10">
    <property type="entry name" value="Ribonuclease Z/Hydroxyacylglutathione hydrolase-like"/>
    <property type="match status" value="1"/>
</dbReference>
<dbReference type="Proteomes" id="UP000229128">
    <property type="component" value="Unassembled WGS sequence"/>
</dbReference>
<dbReference type="SUPFAM" id="SSF56281">
    <property type="entry name" value="Metallo-hydrolase/oxidoreductase"/>
    <property type="match status" value="1"/>
</dbReference>
<gene>
    <name evidence="2" type="ORF">COU24_00225</name>
</gene>
<dbReference type="PANTHER" id="PTHR30619">
    <property type="entry name" value="DNA INTERNALIZATION/COMPETENCE PROTEIN COMEC/REC2"/>
    <property type="match status" value="1"/>
</dbReference>
<evidence type="ECO:0000313" key="2">
    <source>
        <dbReference type="EMBL" id="PIR81155.1"/>
    </source>
</evidence>
<evidence type="ECO:0000259" key="1">
    <source>
        <dbReference type="SMART" id="SM00849"/>
    </source>
</evidence>
<dbReference type="PANTHER" id="PTHR30619:SF1">
    <property type="entry name" value="RECOMBINATION PROTEIN 2"/>
    <property type="match status" value="1"/>
</dbReference>
<dbReference type="SMART" id="SM00849">
    <property type="entry name" value="Lactamase_B"/>
    <property type="match status" value="1"/>
</dbReference>
<reference evidence="3" key="1">
    <citation type="submission" date="2017-09" db="EMBL/GenBank/DDBJ databases">
        <title>Depth-based differentiation of microbial function through sediment-hosted aquifers and enrichment of novel symbionts in the deep terrestrial subsurface.</title>
        <authorList>
            <person name="Probst A.J."/>
            <person name="Ladd B."/>
            <person name="Jarett J.K."/>
            <person name="Geller-Mcgrath D.E."/>
            <person name="Sieber C.M.K."/>
            <person name="Emerson J.B."/>
            <person name="Anantharaman K."/>
            <person name="Thomas B.C."/>
            <person name="Malmstrom R."/>
            <person name="Stieglmeier M."/>
            <person name="Klingl A."/>
            <person name="Woyke T."/>
            <person name="Ryan C.M."/>
            <person name="Banfield J.F."/>
        </authorList>
    </citation>
    <scope>NUCLEOTIDE SEQUENCE [LARGE SCALE GENOMIC DNA]</scope>
</reference>
<comment type="caution">
    <text evidence="2">The sequence shown here is derived from an EMBL/GenBank/DDBJ whole genome shotgun (WGS) entry which is preliminary data.</text>
</comment>
<protein>
    <recommendedName>
        <fullName evidence="1">Metallo-beta-lactamase domain-containing protein</fullName>
    </recommendedName>
</protein>
<dbReference type="EMBL" id="PFBQ01000004">
    <property type="protein sequence ID" value="PIR81155.1"/>
    <property type="molecule type" value="Genomic_DNA"/>
</dbReference>
<dbReference type="InterPro" id="IPR001279">
    <property type="entry name" value="Metallo-B-lactamas"/>
</dbReference>
<dbReference type="Pfam" id="PF00753">
    <property type="entry name" value="Lactamase_B"/>
    <property type="match status" value="1"/>
</dbReference>
<proteinExistence type="predicted"/>